<dbReference type="AlphaFoldDB" id="A0A2C5Z148"/>
<evidence type="ECO:0000313" key="2">
    <source>
        <dbReference type="EMBL" id="PHH75535.1"/>
    </source>
</evidence>
<gene>
    <name evidence="2" type="ORF">CDD82_4400</name>
</gene>
<sequence>MAEAHTKTGRALKLACAQTPSAATEEGGAFLPAKARSRLCVPRHQKLMKNIETNWGQLDPVPPKKGRVDEWVSWKNTKRWTSPGKPGPNRQRRARYPEPTAPPDGMKTRPNAYTSWHFRRNYTWSAVHGSQKAKAWWSASGVQVADSAAKTSWTSVLCAVNTFGQDNVYRWRQHYNAYCVSARQTRAFGFWNVPRVVRCKVMFKKRGKRDWVVHDVEHLDDDDAMSPIL</sequence>
<dbReference type="Proteomes" id="UP000224854">
    <property type="component" value="Unassembled WGS sequence"/>
</dbReference>
<dbReference type="OrthoDB" id="73875at2759"/>
<evidence type="ECO:0000313" key="3">
    <source>
        <dbReference type="Proteomes" id="UP000224854"/>
    </source>
</evidence>
<dbReference type="EMBL" id="NJEU01000367">
    <property type="protein sequence ID" value="PHH75535.1"/>
    <property type="molecule type" value="Genomic_DNA"/>
</dbReference>
<reference evidence="2 3" key="1">
    <citation type="submission" date="2017-06" db="EMBL/GenBank/DDBJ databases">
        <title>Ant-infecting Ophiocordyceps genomes reveal a high diversity of potential behavioral manipulation genes and a possible major role for enterotoxins.</title>
        <authorList>
            <person name="De Bekker C."/>
            <person name="Evans H.C."/>
            <person name="Brachmann A."/>
            <person name="Hughes D.P."/>
        </authorList>
    </citation>
    <scope>NUCLEOTIDE SEQUENCE [LARGE SCALE GENOMIC DNA]</scope>
    <source>
        <strain evidence="2 3">1348a</strain>
    </source>
</reference>
<proteinExistence type="predicted"/>
<comment type="caution">
    <text evidence="2">The sequence shown here is derived from an EMBL/GenBank/DDBJ whole genome shotgun (WGS) entry which is preliminary data.</text>
</comment>
<organism evidence="2 3">
    <name type="scientific">Ophiocordyceps australis</name>
    <dbReference type="NCBI Taxonomy" id="1399860"/>
    <lineage>
        <taxon>Eukaryota</taxon>
        <taxon>Fungi</taxon>
        <taxon>Dikarya</taxon>
        <taxon>Ascomycota</taxon>
        <taxon>Pezizomycotina</taxon>
        <taxon>Sordariomycetes</taxon>
        <taxon>Hypocreomycetidae</taxon>
        <taxon>Hypocreales</taxon>
        <taxon>Ophiocordycipitaceae</taxon>
        <taxon>Ophiocordyceps</taxon>
    </lineage>
</organism>
<accession>A0A2C5Z148</accession>
<name>A0A2C5Z148_9HYPO</name>
<evidence type="ECO:0000256" key="1">
    <source>
        <dbReference type="SAM" id="MobiDB-lite"/>
    </source>
</evidence>
<keyword evidence="3" id="KW-1185">Reference proteome</keyword>
<protein>
    <submittedName>
        <fullName evidence="2">Uncharacterized protein</fullName>
    </submittedName>
</protein>
<feature type="region of interest" description="Disordered" evidence="1">
    <location>
        <begin position="75"/>
        <end position="110"/>
    </location>
</feature>